<evidence type="ECO:0008006" key="3">
    <source>
        <dbReference type="Google" id="ProtNLM"/>
    </source>
</evidence>
<sequence length="281" mass="29949">MTNAETLSVSLSERSAVGILHQAPVSCRIDGKAGYLQLRSDCLELIRSGRRGGVEPIAAHAINAITTTRTGRLFTAVEIEHGAPNQRVELKFPAADALRVVALIEQLAESAEPPASEAPVDEAPVDEAPVYEAPVADAWPYAAPAPVAEPVPGAEAREFSSIFEVPPVEIPEVRMPEWTPLPEEPAELLAPAPPAVEPVLTLAPAVADPVPPAAADVEFAYADEDDVEPEAEPARAERPEEIPDELARRLARLEVLRNSGIMSEADYLAAEAEIFELADTA</sequence>
<accession>A0ABN1HC16</accession>
<gene>
    <name evidence="1" type="ORF">GCM10009547_46720</name>
</gene>
<evidence type="ECO:0000313" key="2">
    <source>
        <dbReference type="Proteomes" id="UP001500957"/>
    </source>
</evidence>
<reference evidence="1 2" key="1">
    <citation type="journal article" date="2019" name="Int. J. Syst. Evol. Microbiol.">
        <title>The Global Catalogue of Microorganisms (GCM) 10K type strain sequencing project: providing services to taxonomists for standard genome sequencing and annotation.</title>
        <authorList>
            <consortium name="The Broad Institute Genomics Platform"/>
            <consortium name="The Broad Institute Genome Sequencing Center for Infectious Disease"/>
            <person name="Wu L."/>
            <person name="Ma J."/>
        </authorList>
    </citation>
    <scope>NUCLEOTIDE SEQUENCE [LARGE SCALE GENOMIC DNA]</scope>
    <source>
        <strain evidence="1 2">JCM 10671</strain>
    </source>
</reference>
<keyword evidence="2" id="KW-1185">Reference proteome</keyword>
<dbReference type="EMBL" id="BAAAHE010000051">
    <property type="protein sequence ID" value="GAA0637040.1"/>
    <property type="molecule type" value="Genomic_DNA"/>
</dbReference>
<proteinExistence type="predicted"/>
<evidence type="ECO:0000313" key="1">
    <source>
        <dbReference type="EMBL" id="GAA0637040.1"/>
    </source>
</evidence>
<comment type="caution">
    <text evidence="1">The sequence shown here is derived from an EMBL/GenBank/DDBJ whole genome shotgun (WGS) entry which is preliminary data.</text>
</comment>
<dbReference type="Proteomes" id="UP001500957">
    <property type="component" value="Unassembled WGS sequence"/>
</dbReference>
<organism evidence="1 2">
    <name type="scientific">Sporichthya brevicatena</name>
    <dbReference type="NCBI Taxonomy" id="171442"/>
    <lineage>
        <taxon>Bacteria</taxon>
        <taxon>Bacillati</taxon>
        <taxon>Actinomycetota</taxon>
        <taxon>Actinomycetes</taxon>
        <taxon>Sporichthyales</taxon>
        <taxon>Sporichthyaceae</taxon>
        <taxon>Sporichthya</taxon>
    </lineage>
</organism>
<protein>
    <recommendedName>
        <fullName evidence="3">SHOCT domain-containing protein</fullName>
    </recommendedName>
</protein>
<name>A0ABN1HC16_9ACTN</name>